<dbReference type="OrthoDB" id="265159at2759"/>
<dbReference type="GeneID" id="94290861"/>
<feature type="region of interest" description="Disordered" evidence="1">
    <location>
        <begin position="93"/>
        <end position="156"/>
    </location>
</feature>
<dbReference type="EMBL" id="JAFJZO010000023">
    <property type="protein sequence ID" value="KAG5504361.1"/>
    <property type="molecule type" value="Genomic_DNA"/>
</dbReference>
<dbReference type="KEGG" id="phet:94290861"/>
<proteinExistence type="predicted"/>
<evidence type="ECO:0000313" key="3">
    <source>
        <dbReference type="Proteomes" id="UP000674318"/>
    </source>
</evidence>
<dbReference type="RefSeq" id="XP_067756984.1">
    <property type="nucleotide sequence ID" value="XM_067900784.1"/>
</dbReference>
<protein>
    <submittedName>
        <fullName evidence="2">Uncharacterized protein</fullName>
    </submittedName>
</protein>
<feature type="region of interest" description="Disordered" evidence="1">
    <location>
        <begin position="295"/>
        <end position="328"/>
    </location>
</feature>
<keyword evidence="3" id="KW-1185">Reference proteome</keyword>
<feature type="region of interest" description="Disordered" evidence="1">
    <location>
        <begin position="1"/>
        <end position="25"/>
    </location>
</feature>
<reference evidence="2 3" key="1">
    <citation type="submission" date="2021-02" db="EMBL/GenBank/DDBJ databases">
        <title>Porcisia hertigi Genome sequencing and assembly.</title>
        <authorList>
            <person name="Almutairi H."/>
            <person name="Gatherer D."/>
        </authorList>
    </citation>
    <scope>NUCLEOTIDE SEQUENCE [LARGE SCALE GENOMIC DNA]</scope>
    <source>
        <strain evidence="2 3">C119</strain>
    </source>
</reference>
<feature type="compositionally biased region" description="Low complexity" evidence="1">
    <location>
        <begin position="131"/>
        <end position="149"/>
    </location>
</feature>
<feature type="compositionally biased region" description="Polar residues" evidence="1">
    <location>
        <begin position="93"/>
        <end position="103"/>
    </location>
</feature>
<comment type="caution">
    <text evidence="2">The sequence shown here is derived from an EMBL/GenBank/DDBJ whole genome shotgun (WGS) entry which is preliminary data.</text>
</comment>
<name>A0A836I495_9TRYP</name>
<gene>
    <name evidence="2" type="ORF">JKF63_04810</name>
</gene>
<feature type="region of interest" description="Disordered" evidence="1">
    <location>
        <begin position="221"/>
        <end position="242"/>
    </location>
</feature>
<feature type="compositionally biased region" description="Acidic residues" evidence="1">
    <location>
        <begin position="319"/>
        <end position="328"/>
    </location>
</feature>
<evidence type="ECO:0000256" key="1">
    <source>
        <dbReference type="SAM" id="MobiDB-lite"/>
    </source>
</evidence>
<dbReference type="AlphaFoldDB" id="A0A836I495"/>
<evidence type="ECO:0000313" key="2">
    <source>
        <dbReference type="EMBL" id="KAG5504361.1"/>
    </source>
</evidence>
<organism evidence="2 3">
    <name type="scientific">Porcisia hertigi</name>
    <dbReference type="NCBI Taxonomy" id="2761500"/>
    <lineage>
        <taxon>Eukaryota</taxon>
        <taxon>Discoba</taxon>
        <taxon>Euglenozoa</taxon>
        <taxon>Kinetoplastea</taxon>
        <taxon>Metakinetoplastina</taxon>
        <taxon>Trypanosomatida</taxon>
        <taxon>Trypanosomatidae</taxon>
        <taxon>Leishmaniinae</taxon>
        <taxon>Porcisia</taxon>
    </lineage>
</organism>
<dbReference type="Proteomes" id="UP000674318">
    <property type="component" value="Unassembled WGS sequence"/>
</dbReference>
<sequence length="328" mass="35467">MSWVQEKGHQSQRSRTAEPPMTNSVVPLTQSSHSYTFAATQQLQPKEHTILTSGAAICPAIATVARQKARYARFSYAPPPALRRSHLHLSTTVNTSDTLGGTQHSDEARRVVGPLVQQSQPSQYDTEDSRTAAGAGSTTRTAGRWNPALHPLPPLPPSLPHQRGSPPFEWCQTLVALQERQLLCWQQLTETQQLLTHHVERLREDLGHVHAFLMNRLGKHSRLDGDRHSEASTAGKPAPAAPNAIAETSQQNVSAHMVRLLGESATSTPAPVQDAPVCRDPAQVAEWARISPLKPPAEAKKVSSDGGGAALSQSTTDAADSEADIFML</sequence>
<feature type="compositionally biased region" description="Basic and acidic residues" evidence="1">
    <location>
        <begin position="221"/>
        <end position="230"/>
    </location>
</feature>
<accession>A0A836I495</accession>